<dbReference type="AlphaFoldDB" id="A0ABD0JZG8"/>
<comment type="caution">
    <text evidence="2">The sequence shown here is derived from an EMBL/GenBank/DDBJ whole genome shotgun (WGS) entry which is preliminary data.</text>
</comment>
<dbReference type="InterPro" id="IPR032718">
    <property type="entry name" value="PGBD4_Znf_C"/>
</dbReference>
<proteinExistence type="predicted"/>
<gene>
    <name evidence="2" type="ORF">BaRGS_00028249</name>
</gene>
<feature type="domain" description="PiggyBac transposable element-derived protein 4 C-terminal zinc-finger" evidence="1">
    <location>
        <begin position="27"/>
        <end position="71"/>
    </location>
</feature>
<reference evidence="2 3" key="1">
    <citation type="journal article" date="2023" name="Sci. Data">
        <title>Genome assembly of the Korean intertidal mud-creeper Batillaria attramentaria.</title>
        <authorList>
            <person name="Patra A.K."/>
            <person name="Ho P.T."/>
            <person name="Jun S."/>
            <person name="Lee S.J."/>
            <person name="Kim Y."/>
            <person name="Won Y.J."/>
        </authorList>
    </citation>
    <scope>NUCLEOTIDE SEQUENCE [LARGE SCALE GENOMIC DNA]</scope>
    <source>
        <strain evidence="2">Wonlab-2016</strain>
    </source>
</reference>
<evidence type="ECO:0000313" key="2">
    <source>
        <dbReference type="EMBL" id="KAK7480515.1"/>
    </source>
</evidence>
<evidence type="ECO:0000313" key="3">
    <source>
        <dbReference type="Proteomes" id="UP001519460"/>
    </source>
</evidence>
<evidence type="ECO:0000259" key="1">
    <source>
        <dbReference type="Pfam" id="PF13842"/>
    </source>
</evidence>
<keyword evidence="3" id="KW-1185">Reference proteome</keyword>
<protein>
    <recommendedName>
        <fullName evidence="1">PiggyBac transposable element-derived protein 4 C-terminal zinc-finger domain-containing protein</fullName>
    </recommendedName>
</protein>
<dbReference type="Pfam" id="PF13842">
    <property type="entry name" value="zf-Tnp_2"/>
    <property type="match status" value="1"/>
</dbReference>
<accession>A0ABD0JZG8</accession>
<sequence>MVFNTFFSGTPARISAPGTHFPRKYKNKKYRPNCTVCSSTERPGWKRKQTCFFCNLCNRPMCPVPCFELYHSYVDYVTKADEIVYGHSVQQMQSTVCVSDFSQQGRELGHTF</sequence>
<dbReference type="Proteomes" id="UP001519460">
    <property type="component" value="Unassembled WGS sequence"/>
</dbReference>
<organism evidence="2 3">
    <name type="scientific">Batillaria attramentaria</name>
    <dbReference type="NCBI Taxonomy" id="370345"/>
    <lineage>
        <taxon>Eukaryota</taxon>
        <taxon>Metazoa</taxon>
        <taxon>Spiralia</taxon>
        <taxon>Lophotrochozoa</taxon>
        <taxon>Mollusca</taxon>
        <taxon>Gastropoda</taxon>
        <taxon>Caenogastropoda</taxon>
        <taxon>Sorbeoconcha</taxon>
        <taxon>Cerithioidea</taxon>
        <taxon>Batillariidae</taxon>
        <taxon>Batillaria</taxon>
    </lineage>
</organism>
<name>A0ABD0JZG8_9CAEN</name>
<dbReference type="EMBL" id="JACVVK020000280">
    <property type="protein sequence ID" value="KAK7480515.1"/>
    <property type="molecule type" value="Genomic_DNA"/>
</dbReference>